<keyword evidence="3 4" id="KW-0443">Lipid metabolism</keyword>
<dbReference type="InterPro" id="IPR002641">
    <property type="entry name" value="PNPLA_dom"/>
</dbReference>
<keyword evidence="7" id="KW-1185">Reference proteome</keyword>
<organism evidence="6 7">
    <name type="scientific">Hohenbuehelia grisea</name>
    <dbReference type="NCBI Taxonomy" id="104357"/>
    <lineage>
        <taxon>Eukaryota</taxon>
        <taxon>Fungi</taxon>
        <taxon>Dikarya</taxon>
        <taxon>Basidiomycota</taxon>
        <taxon>Agaricomycotina</taxon>
        <taxon>Agaricomycetes</taxon>
        <taxon>Agaricomycetidae</taxon>
        <taxon>Agaricales</taxon>
        <taxon>Pleurotineae</taxon>
        <taxon>Pleurotaceae</taxon>
        <taxon>Hohenbuehelia</taxon>
    </lineage>
</organism>
<dbReference type="PANTHER" id="PTHR24185">
    <property type="entry name" value="CALCIUM-INDEPENDENT PHOSPHOLIPASE A2-GAMMA"/>
    <property type="match status" value="1"/>
</dbReference>
<evidence type="ECO:0000256" key="2">
    <source>
        <dbReference type="ARBA" id="ARBA00022963"/>
    </source>
</evidence>
<feature type="short sequence motif" description="GXGXXG" evidence="4">
    <location>
        <begin position="236"/>
        <end position="241"/>
    </location>
</feature>
<dbReference type="SUPFAM" id="SSF52151">
    <property type="entry name" value="FabD/lysophospholipase-like"/>
    <property type="match status" value="1"/>
</dbReference>
<feature type="short sequence motif" description="DGA/G" evidence="4">
    <location>
        <begin position="419"/>
        <end position="421"/>
    </location>
</feature>
<dbReference type="PANTHER" id="PTHR24185:SF1">
    <property type="entry name" value="CALCIUM-INDEPENDENT PHOSPHOLIPASE A2-GAMMA"/>
    <property type="match status" value="1"/>
</dbReference>
<evidence type="ECO:0000256" key="3">
    <source>
        <dbReference type="ARBA" id="ARBA00023098"/>
    </source>
</evidence>
<dbReference type="CDD" id="cd07216">
    <property type="entry name" value="Pat17_PNPLA8_PNPLA9_like3"/>
    <property type="match status" value="1"/>
</dbReference>
<feature type="active site" description="Proton acceptor" evidence="4">
    <location>
        <position position="419"/>
    </location>
</feature>
<feature type="short sequence motif" description="GXSXG" evidence="4">
    <location>
        <begin position="272"/>
        <end position="276"/>
    </location>
</feature>
<evidence type="ECO:0000313" key="6">
    <source>
        <dbReference type="EMBL" id="KAL0958133.1"/>
    </source>
</evidence>
<keyword evidence="1 4" id="KW-0378">Hydrolase</keyword>
<dbReference type="EMBL" id="JASNQZ010000004">
    <property type="protein sequence ID" value="KAL0958133.1"/>
    <property type="molecule type" value="Genomic_DNA"/>
</dbReference>
<evidence type="ECO:0000313" key="7">
    <source>
        <dbReference type="Proteomes" id="UP001556367"/>
    </source>
</evidence>
<evidence type="ECO:0000256" key="1">
    <source>
        <dbReference type="ARBA" id="ARBA00022801"/>
    </source>
</evidence>
<proteinExistence type="predicted"/>
<sequence>MPAFTIEQVYTSSSTAACEPVTAESNELTSRIWFTTPALDADLLKRINKIQLQTFSHDQGYASFPEAGSWSWFDIAVLETPDATTPKVKDGLTLLWLSHTNSLGVGHDTRQIGDVFDRSHDIFRALEPGNAIGVRVCARFPGWQNFATSGSLDLRVADDELPLPELDEERLAKLKAINLTKDKLAKILDKYLDGATPDKADPAYSLVREMLLDGPVRADLAVPSGEPPLQILALDGGGVRGISSLTILQQILAKVTGSQNTKPCEYFHMIAGTSTGGLIAIMLGRLQLTVQQCIDAYTQLASEIFAGNDSVTTKFKLGTTGFRYGATNIENAVQNFIKSYTGDANAPMMDPDVNNQCKVFVVAGEAQNLNNYTAEHIRTYQSKLPDKFTSVPIWQAARATSAAPTYFPSITINNTPLIDGGIRYNNPSILLLGEVSQVYGLDRLATLGCFISIGTGMAPNVAIKSNPSTVFSVPGYLLSIENAATAIMTDCENTHMLLKGMFPPNVYWRFNAGVKAGDNWAKLIEMDDYQEMPKLVKITNDYLAGEAARLGQCAGRLKDLRP</sequence>
<name>A0ABR3JS81_9AGAR</name>
<comment type="caution">
    <text evidence="6">The sequence shown here is derived from an EMBL/GenBank/DDBJ whole genome shotgun (WGS) entry which is preliminary data.</text>
</comment>
<reference evidence="7" key="1">
    <citation type="submission" date="2024-06" db="EMBL/GenBank/DDBJ databases">
        <title>Multi-omics analyses provide insights into the biosynthesis of the anticancer antibiotic pleurotin in Hohenbuehelia grisea.</title>
        <authorList>
            <person name="Weaver J.A."/>
            <person name="Alberti F."/>
        </authorList>
    </citation>
    <scope>NUCLEOTIDE SEQUENCE [LARGE SCALE GENOMIC DNA]</scope>
    <source>
        <strain evidence="7">T-177</strain>
    </source>
</reference>
<feature type="active site" description="Nucleophile" evidence="4">
    <location>
        <position position="274"/>
    </location>
</feature>
<gene>
    <name evidence="6" type="ORF">HGRIS_000301</name>
</gene>
<accession>A0ABR3JS81</accession>
<protein>
    <recommendedName>
        <fullName evidence="5">PNPLA domain-containing protein</fullName>
    </recommendedName>
</protein>
<evidence type="ECO:0000259" key="5">
    <source>
        <dbReference type="PROSITE" id="PS51635"/>
    </source>
</evidence>
<evidence type="ECO:0000256" key="4">
    <source>
        <dbReference type="PROSITE-ProRule" id="PRU01161"/>
    </source>
</evidence>
<dbReference type="Proteomes" id="UP001556367">
    <property type="component" value="Unassembled WGS sequence"/>
</dbReference>
<feature type="domain" description="PNPLA" evidence="5">
    <location>
        <begin position="232"/>
        <end position="432"/>
    </location>
</feature>
<keyword evidence="2 4" id="KW-0442">Lipid degradation</keyword>
<dbReference type="Gene3D" id="3.40.1090.10">
    <property type="entry name" value="Cytosolic phospholipase A2 catalytic domain"/>
    <property type="match status" value="1"/>
</dbReference>
<dbReference type="InterPro" id="IPR016035">
    <property type="entry name" value="Acyl_Trfase/lysoPLipase"/>
</dbReference>
<dbReference type="PROSITE" id="PS51635">
    <property type="entry name" value="PNPLA"/>
    <property type="match status" value="1"/>
</dbReference>
<dbReference type="Pfam" id="PF01734">
    <property type="entry name" value="Patatin"/>
    <property type="match status" value="1"/>
</dbReference>